<dbReference type="SUPFAM" id="SSF54928">
    <property type="entry name" value="RNA-binding domain, RBD"/>
    <property type="match status" value="1"/>
</dbReference>
<evidence type="ECO:0000259" key="2">
    <source>
        <dbReference type="Pfam" id="PF00076"/>
    </source>
</evidence>
<name>A0ABR2RXM8_9ROSI</name>
<comment type="caution">
    <text evidence="3">The sequence shown here is derived from an EMBL/GenBank/DDBJ whole genome shotgun (WGS) entry which is preliminary data.</text>
</comment>
<evidence type="ECO:0000313" key="4">
    <source>
        <dbReference type="Proteomes" id="UP001396334"/>
    </source>
</evidence>
<feature type="domain" description="RRM" evidence="2">
    <location>
        <begin position="8"/>
        <end position="66"/>
    </location>
</feature>
<organism evidence="3 4">
    <name type="scientific">Hibiscus sabdariffa</name>
    <name type="common">roselle</name>
    <dbReference type="NCBI Taxonomy" id="183260"/>
    <lineage>
        <taxon>Eukaryota</taxon>
        <taxon>Viridiplantae</taxon>
        <taxon>Streptophyta</taxon>
        <taxon>Embryophyta</taxon>
        <taxon>Tracheophyta</taxon>
        <taxon>Spermatophyta</taxon>
        <taxon>Magnoliopsida</taxon>
        <taxon>eudicotyledons</taxon>
        <taxon>Gunneridae</taxon>
        <taxon>Pentapetalae</taxon>
        <taxon>rosids</taxon>
        <taxon>malvids</taxon>
        <taxon>Malvales</taxon>
        <taxon>Malvaceae</taxon>
        <taxon>Malvoideae</taxon>
        <taxon>Hibiscus</taxon>
    </lineage>
</organism>
<dbReference type="Gene3D" id="3.30.70.330">
    <property type="match status" value="1"/>
</dbReference>
<keyword evidence="4" id="KW-1185">Reference proteome</keyword>
<accession>A0ABR2RXM8</accession>
<dbReference type="Proteomes" id="UP001396334">
    <property type="component" value="Unassembled WGS sequence"/>
</dbReference>
<dbReference type="PANTHER" id="PTHR16105:SF0">
    <property type="entry name" value="RNA-BINDING REGION-CONTAINING PROTEIN 3"/>
    <property type="match status" value="1"/>
</dbReference>
<keyword evidence="1" id="KW-0694">RNA-binding</keyword>
<evidence type="ECO:0000256" key="1">
    <source>
        <dbReference type="ARBA" id="ARBA00022884"/>
    </source>
</evidence>
<dbReference type="InterPro" id="IPR012677">
    <property type="entry name" value="Nucleotide-bd_a/b_plait_sf"/>
</dbReference>
<proteinExistence type="predicted"/>
<evidence type="ECO:0000313" key="3">
    <source>
        <dbReference type="EMBL" id="KAK9017464.1"/>
    </source>
</evidence>
<dbReference type="Pfam" id="PF00076">
    <property type="entry name" value="RRM_1"/>
    <property type="match status" value="1"/>
</dbReference>
<gene>
    <name evidence="3" type="ORF">V6N11_079943</name>
</gene>
<dbReference type="EMBL" id="JBBPBN010000020">
    <property type="protein sequence ID" value="KAK9017464.1"/>
    <property type="molecule type" value="Genomic_DNA"/>
</dbReference>
<dbReference type="PANTHER" id="PTHR16105">
    <property type="entry name" value="RNA-BINDING REGION-CONTAINING PROTEIN 3"/>
    <property type="match status" value="1"/>
</dbReference>
<reference evidence="3 4" key="1">
    <citation type="journal article" date="2024" name="G3 (Bethesda)">
        <title>Genome assembly of Hibiscus sabdariffa L. provides insights into metabolisms of medicinal natural products.</title>
        <authorList>
            <person name="Kim T."/>
        </authorList>
    </citation>
    <scope>NUCLEOTIDE SEQUENCE [LARGE SCALE GENOMIC DNA]</scope>
    <source>
        <strain evidence="3">TK-2024</strain>
        <tissue evidence="3">Old leaves</tissue>
    </source>
</reference>
<dbReference type="InterPro" id="IPR035979">
    <property type="entry name" value="RBD_domain_sf"/>
</dbReference>
<dbReference type="InterPro" id="IPR000504">
    <property type="entry name" value="RRM_dom"/>
</dbReference>
<sequence length="127" mass="13815">MEISSSQNVAKDVVPEDFYFIFGSLFGSIDAAKSGLNVKLMLEGRMRGQAFVTFPSVEFAHRALVCFSQLSCFPLTKPDLLPTCCYRAYGKPSSFLSSNVIEAVASPSQFFAVHGKLGTSMLTIDAK</sequence>
<dbReference type="InterPro" id="IPR045164">
    <property type="entry name" value="RBM41/RNPC3"/>
</dbReference>
<protein>
    <recommendedName>
        <fullName evidence="2">RRM domain-containing protein</fullName>
    </recommendedName>
</protein>